<feature type="region of interest" description="Disordered" evidence="2">
    <location>
        <begin position="24"/>
        <end position="45"/>
    </location>
</feature>
<protein>
    <submittedName>
        <fullName evidence="4">PD40 domain-containing protein</fullName>
    </submittedName>
</protein>
<dbReference type="RefSeq" id="WP_187760588.1">
    <property type="nucleotide sequence ID" value="NZ_CP061038.1"/>
</dbReference>
<dbReference type="AlphaFoldDB" id="A0A7H0LF07"/>
<evidence type="ECO:0000313" key="5">
    <source>
        <dbReference type="Proteomes" id="UP000516148"/>
    </source>
</evidence>
<evidence type="ECO:0000313" key="4">
    <source>
        <dbReference type="EMBL" id="QNQ08260.1"/>
    </source>
</evidence>
<dbReference type="Gene3D" id="2.120.10.30">
    <property type="entry name" value="TolB, C-terminal domain"/>
    <property type="match status" value="2"/>
</dbReference>
<gene>
    <name evidence="4" type="ORF">H3Z74_16030</name>
</gene>
<keyword evidence="5" id="KW-1185">Reference proteome</keyword>
<dbReference type="InterPro" id="IPR011042">
    <property type="entry name" value="6-blade_b-propeller_TolB-like"/>
</dbReference>
<evidence type="ECO:0000256" key="3">
    <source>
        <dbReference type="SAM" id="SignalP"/>
    </source>
</evidence>
<comment type="similarity">
    <text evidence="1">Belongs to the TolB family.</text>
</comment>
<accession>A0A7H0LF07</accession>
<evidence type="ECO:0000256" key="1">
    <source>
        <dbReference type="ARBA" id="ARBA00009820"/>
    </source>
</evidence>
<sequence>MPPMPKIVPALLLLAAAGGSAQHAAARPVPAPRAPAPQAPAPQARIERLPFSTAVSDVRLAISPDERHMLWGMVNRTPGSGLEIVESWRFDGAWSAPVAVSFNGSANDFDPSFSPDGKWVYFFSNRPGGAGGDDLYRVAFDPATRAYGVPRNLGPRVNTPGDEWAPSVSPDGTALLFSSNRHGLRGGQNLFIAPLRGGRIGTPVALGPAVNGAQDDFDATFLGNARHIVFARGDAAGDKGTRLYAAHKEGKGGKDGGAGGWQVDGVLPAAINCSAGLNIGPSTSPSGAFYWSAACGPGDTRLDLWRSDFPVAADAP</sequence>
<dbReference type="PANTHER" id="PTHR36842:SF1">
    <property type="entry name" value="PROTEIN TOLB"/>
    <property type="match status" value="1"/>
</dbReference>
<name>A0A7H0LF07_9SPHN</name>
<dbReference type="PANTHER" id="PTHR36842">
    <property type="entry name" value="PROTEIN TOLB HOMOLOG"/>
    <property type="match status" value="1"/>
</dbReference>
<feature type="signal peptide" evidence="3">
    <location>
        <begin position="1"/>
        <end position="24"/>
    </location>
</feature>
<dbReference type="Pfam" id="PF07676">
    <property type="entry name" value="PD40"/>
    <property type="match status" value="2"/>
</dbReference>
<proteinExistence type="inferred from homology"/>
<dbReference type="InterPro" id="IPR011659">
    <property type="entry name" value="WD40"/>
</dbReference>
<dbReference type="KEGG" id="spap:H3Z74_16030"/>
<dbReference type="SUPFAM" id="SSF82171">
    <property type="entry name" value="DPP6 N-terminal domain-like"/>
    <property type="match status" value="1"/>
</dbReference>
<organism evidence="4 5">
    <name type="scientific">Sphingomonas alpina</name>
    <dbReference type="NCBI Taxonomy" id="653931"/>
    <lineage>
        <taxon>Bacteria</taxon>
        <taxon>Pseudomonadati</taxon>
        <taxon>Pseudomonadota</taxon>
        <taxon>Alphaproteobacteria</taxon>
        <taxon>Sphingomonadales</taxon>
        <taxon>Sphingomonadaceae</taxon>
        <taxon>Sphingomonas</taxon>
    </lineage>
</organism>
<reference evidence="4 5" key="1">
    <citation type="submission" date="2020-09" db="EMBL/GenBank/DDBJ databases">
        <title>Sphingomonas sp., a new species isolated from pork steak.</title>
        <authorList>
            <person name="Heidler von Heilborn D."/>
        </authorList>
    </citation>
    <scope>NUCLEOTIDE SEQUENCE [LARGE SCALE GENOMIC DNA]</scope>
    <source>
        <strain evidence="5">S8-3T</strain>
    </source>
</reference>
<dbReference type="EMBL" id="CP061038">
    <property type="protein sequence ID" value="QNQ08260.1"/>
    <property type="molecule type" value="Genomic_DNA"/>
</dbReference>
<evidence type="ECO:0000256" key="2">
    <source>
        <dbReference type="SAM" id="MobiDB-lite"/>
    </source>
</evidence>
<feature type="compositionally biased region" description="Pro residues" evidence="2">
    <location>
        <begin position="29"/>
        <end position="40"/>
    </location>
</feature>
<keyword evidence="3" id="KW-0732">Signal</keyword>
<feature type="chain" id="PRO_5028833736" evidence="3">
    <location>
        <begin position="25"/>
        <end position="316"/>
    </location>
</feature>
<dbReference type="Proteomes" id="UP000516148">
    <property type="component" value="Chromosome"/>
</dbReference>